<accession>A0A9W8VHM5</accession>
<feature type="compositionally biased region" description="Low complexity" evidence="1">
    <location>
        <begin position="18"/>
        <end position="32"/>
    </location>
</feature>
<keyword evidence="3" id="KW-1185">Reference proteome</keyword>
<reference evidence="2" key="1">
    <citation type="submission" date="2022-09" db="EMBL/GenBank/DDBJ databases">
        <title>Fusarium specimens isolated from Avocado Roots.</title>
        <authorList>
            <person name="Stajich J."/>
            <person name="Roper C."/>
            <person name="Heimlech-Rivalta G."/>
        </authorList>
    </citation>
    <scope>NUCLEOTIDE SEQUENCE</scope>
    <source>
        <strain evidence="2">CF00136</strain>
    </source>
</reference>
<gene>
    <name evidence="2" type="ORF">NW762_003362</name>
</gene>
<evidence type="ECO:0000313" key="2">
    <source>
        <dbReference type="EMBL" id="KAJ4267258.1"/>
    </source>
</evidence>
<comment type="caution">
    <text evidence="2">The sequence shown here is derived from an EMBL/GenBank/DDBJ whole genome shotgun (WGS) entry which is preliminary data.</text>
</comment>
<feature type="compositionally biased region" description="Acidic residues" evidence="1">
    <location>
        <begin position="48"/>
        <end position="69"/>
    </location>
</feature>
<dbReference type="OrthoDB" id="5343383at2759"/>
<evidence type="ECO:0000256" key="1">
    <source>
        <dbReference type="SAM" id="MobiDB-lite"/>
    </source>
</evidence>
<feature type="region of interest" description="Disordered" evidence="1">
    <location>
        <begin position="1"/>
        <end position="77"/>
    </location>
</feature>
<protein>
    <submittedName>
        <fullName evidence="2">Uncharacterized protein</fullName>
    </submittedName>
</protein>
<dbReference type="Proteomes" id="UP001152049">
    <property type="component" value="Unassembled WGS sequence"/>
</dbReference>
<organism evidence="2 3">
    <name type="scientific">Fusarium torreyae</name>
    <dbReference type="NCBI Taxonomy" id="1237075"/>
    <lineage>
        <taxon>Eukaryota</taxon>
        <taxon>Fungi</taxon>
        <taxon>Dikarya</taxon>
        <taxon>Ascomycota</taxon>
        <taxon>Pezizomycotina</taxon>
        <taxon>Sordariomycetes</taxon>
        <taxon>Hypocreomycetidae</taxon>
        <taxon>Hypocreales</taxon>
        <taxon>Nectriaceae</taxon>
        <taxon>Fusarium</taxon>
    </lineage>
</organism>
<dbReference type="AlphaFoldDB" id="A0A9W8VHM5"/>
<proteinExistence type="predicted"/>
<name>A0A9W8VHM5_9HYPO</name>
<evidence type="ECO:0000313" key="3">
    <source>
        <dbReference type="Proteomes" id="UP001152049"/>
    </source>
</evidence>
<dbReference type="EMBL" id="JAOQAZ010000004">
    <property type="protein sequence ID" value="KAJ4267258.1"/>
    <property type="molecule type" value="Genomic_DNA"/>
</dbReference>
<sequence>MDYVGAPTDRDYPVRPPSETQSSSVSGFSEVSNYLETRSSQTSNNQDQDGDNGGDDDEEDEEDDDDDVDSNGYTIREPAYTTQELAAIILDFYKFLTTLHYDSTHLKVPPSEGWPNLTPEVYSVFNKSEYVLDLLRHMPYFDRSDGLVGFHYKSALLDYTTYTSRDFEAENEFEDMMEMEFWSDEGLADPRHFFRISEGHESGGRQMWLNAKDGEITELIIRMDQCSPVDIQTYFEGLKEQYRKLELLPSPGVVTQETDVVPESNHRITEEQLYAQESKWMTDLDIQFSRQLYRDYGWPENFQREKCWEEVYRLSGERGALWEGTCY</sequence>